<dbReference type="SUPFAM" id="SSF56801">
    <property type="entry name" value="Acetyl-CoA synthetase-like"/>
    <property type="match status" value="1"/>
</dbReference>
<dbReference type="PROSITE" id="PS00455">
    <property type="entry name" value="AMP_BINDING"/>
    <property type="match status" value="1"/>
</dbReference>
<dbReference type="Pfam" id="PF00501">
    <property type="entry name" value="AMP-binding"/>
    <property type="match status" value="1"/>
</dbReference>
<feature type="domain" description="AMP-dependent synthetase/ligase" evidence="2">
    <location>
        <begin position="55"/>
        <end position="397"/>
    </location>
</feature>
<dbReference type="InterPro" id="IPR020845">
    <property type="entry name" value="AMP-binding_CS"/>
</dbReference>
<name>A0A9P5PYF7_9AGAR</name>
<proteinExistence type="inferred from homology"/>
<dbReference type="InterPro" id="IPR042099">
    <property type="entry name" value="ANL_N_sf"/>
</dbReference>
<evidence type="ECO:0000313" key="3">
    <source>
        <dbReference type="EMBL" id="KAF9070460.1"/>
    </source>
</evidence>
<dbReference type="GO" id="GO:0006631">
    <property type="term" value="P:fatty acid metabolic process"/>
    <property type="evidence" value="ECO:0007669"/>
    <property type="project" value="TreeGrafter"/>
</dbReference>
<reference evidence="3" key="1">
    <citation type="submission" date="2020-11" db="EMBL/GenBank/DDBJ databases">
        <authorList>
            <consortium name="DOE Joint Genome Institute"/>
            <person name="Ahrendt S."/>
            <person name="Riley R."/>
            <person name="Andreopoulos W."/>
            <person name="Labutti K."/>
            <person name="Pangilinan J."/>
            <person name="Ruiz-Duenas F.J."/>
            <person name="Barrasa J.M."/>
            <person name="Sanchez-Garcia M."/>
            <person name="Camarero S."/>
            <person name="Miyauchi S."/>
            <person name="Serrano A."/>
            <person name="Linde D."/>
            <person name="Babiker R."/>
            <person name="Drula E."/>
            <person name="Ayuso-Fernandez I."/>
            <person name="Pacheco R."/>
            <person name="Padilla G."/>
            <person name="Ferreira P."/>
            <person name="Barriuso J."/>
            <person name="Kellner H."/>
            <person name="Castanera R."/>
            <person name="Alfaro M."/>
            <person name="Ramirez L."/>
            <person name="Pisabarro A.G."/>
            <person name="Kuo A."/>
            <person name="Tritt A."/>
            <person name="Lipzen A."/>
            <person name="He G."/>
            <person name="Yan M."/>
            <person name="Ng V."/>
            <person name="Cullen D."/>
            <person name="Martin F."/>
            <person name="Rosso M.-N."/>
            <person name="Henrissat B."/>
            <person name="Hibbett D."/>
            <person name="Martinez A.T."/>
            <person name="Grigoriev I.V."/>
        </authorList>
    </citation>
    <scope>NUCLEOTIDE SEQUENCE</scope>
    <source>
        <strain evidence="3">AH 40177</strain>
    </source>
</reference>
<evidence type="ECO:0000313" key="4">
    <source>
        <dbReference type="Proteomes" id="UP000772434"/>
    </source>
</evidence>
<gene>
    <name evidence="3" type="ORF">BDP27DRAFT_612166</name>
</gene>
<accession>A0A9P5PYF7</accession>
<dbReference type="Gene3D" id="3.40.50.12780">
    <property type="entry name" value="N-terminal domain of ligase-like"/>
    <property type="match status" value="1"/>
</dbReference>
<dbReference type="PANTHER" id="PTHR43201">
    <property type="entry name" value="ACYL-COA SYNTHETASE"/>
    <property type="match status" value="1"/>
</dbReference>
<dbReference type="OrthoDB" id="429813at2759"/>
<dbReference type="PANTHER" id="PTHR43201:SF8">
    <property type="entry name" value="ACYL-COA SYNTHETASE FAMILY MEMBER 3"/>
    <property type="match status" value="1"/>
</dbReference>
<dbReference type="Proteomes" id="UP000772434">
    <property type="component" value="Unassembled WGS sequence"/>
</dbReference>
<evidence type="ECO:0000259" key="2">
    <source>
        <dbReference type="Pfam" id="PF00501"/>
    </source>
</evidence>
<organism evidence="3 4">
    <name type="scientific">Rhodocollybia butyracea</name>
    <dbReference type="NCBI Taxonomy" id="206335"/>
    <lineage>
        <taxon>Eukaryota</taxon>
        <taxon>Fungi</taxon>
        <taxon>Dikarya</taxon>
        <taxon>Basidiomycota</taxon>
        <taxon>Agaricomycotina</taxon>
        <taxon>Agaricomycetes</taxon>
        <taxon>Agaricomycetidae</taxon>
        <taxon>Agaricales</taxon>
        <taxon>Marasmiineae</taxon>
        <taxon>Omphalotaceae</taxon>
        <taxon>Rhodocollybia</taxon>
    </lineage>
</organism>
<dbReference type="GO" id="GO:0031956">
    <property type="term" value="F:medium-chain fatty acid-CoA ligase activity"/>
    <property type="evidence" value="ECO:0007669"/>
    <property type="project" value="TreeGrafter"/>
</dbReference>
<dbReference type="InterPro" id="IPR000873">
    <property type="entry name" value="AMP-dep_synth/lig_dom"/>
</dbReference>
<dbReference type="AlphaFoldDB" id="A0A9P5PYF7"/>
<dbReference type="EMBL" id="JADNRY010000040">
    <property type="protein sequence ID" value="KAF9070460.1"/>
    <property type="molecule type" value="Genomic_DNA"/>
</dbReference>
<sequence length="445" mass="49653">MHVGLLELVLKTSQKSCPDGTRVKHLFTTMITPSLRTDKDQQYPSLPRLLQFHYEHNPEQPLFIYDGHSDSDDLTEIKYLEFIRASHRASHLIRPPGSGVNRQVVAVVALLDTLVYTAVVAGLMQAGLVPLLISPRNTSAAVVDILKKSGAHRLLGTQSTLGELFQNIQAELASYKDNGKPYELVIEEIPSLTDLFPKLGVETAKDPFKPYPYPSSSYPGPEDIAAILHSSGSTGFPKPIPLNYRFLNKSWVISHSTKRFSQYGNPLGAYIPPFHVMAFVGTFLGPIYLGYTVTVYAPVVTHPRGLPTMPTPDNVLEHVRRTHCTACFSVPAMIQIWAQSPESIDVLRGLKLLVTAGGPIAQSTGDYLVSCGVPLRNIYGGTEFGACSNWSMEDDDKEDWAWHQFDPRTTKRWVPQGDGTFELQFLVCNFLNLFWYRTVWFIAPF</sequence>
<protein>
    <recommendedName>
        <fullName evidence="2">AMP-dependent synthetase/ligase domain-containing protein</fullName>
    </recommendedName>
</protein>
<evidence type="ECO:0000256" key="1">
    <source>
        <dbReference type="ARBA" id="ARBA00006432"/>
    </source>
</evidence>
<keyword evidence="4" id="KW-1185">Reference proteome</keyword>
<comment type="caution">
    <text evidence="3">The sequence shown here is derived from an EMBL/GenBank/DDBJ whole genome shotgun (WGS) entry which is preliminary data.</text>
</comment>
<comment type="similarity">
    <text evidence="1">Belongs to the ATP-dependent AMP-binding enzyme family.</text>
</comment>